<evidence type="ECO:0000313" key="2">
    <source>
        <dbReference type="Proteomes" id="UP000032266"/>
    </source>
</evidence>
<proteinExistence type="predicted"/>
<protein>
    <submittedName>
        <fullName evidence="1">Uncharacterized protein</fullName>
    </submittedName>
</protein>
<dbReference type="STRING" id="1445510.YC6258_05179"/>
<keyword evidence="2" id="KW-1185">Reference proteome</keyword>
<dbReference type="EMBL" id="CP007142">
    <property type="protein sequence ID" value="AJQ97209.1"/>
    <property type="molecule type" value="Genomic_DNA"/>
</dbReference>
<dbReference type="KEGG" id="gsn:YC6258_05179"/>
<dbReference type="OrthoDB" id="2781328at2"/>
<name>A0A0C5W3K8_9GAMM</name>
<accession>A0A0C5W3K8</accession>
<sequence length="170" mass="20082">MDNKTFRILSFESNNFLAGDFLRICIQEAERIRTLIREKGIGHYYVTNVLFGEWKSPEELVNWVYWILKVAYTSESLMFGKFIKNKLETTQRKKSQIISPCRFISIRETVGRPDWQLLDEEFSKILSNSKPSLQDVLYQKYGRTTDDLLSCDSEEAFNYMIEKSSQYIND</sequence>
<dbReference type="Proteomes" id="UP000032266">
    <property type="component" value="Chromosome"/>
</dbReference>
<dbReference type="AlphaFoldDB" id="A0A0C5W3K8"/>
<gene>
    <name evidence="1" type="ORF">YC6258_05179</name>
</gene>
<organism evidence="1 2">
    <name type="scientific">Gynuella sunshinyii YC6258</name>
    <dbReference type="NCBI Taxonomy" id="1445510"/>
    <lineage>
        <taxon>Bacteria</taxon>
        <taxon>Pseudomonadati</taxon>
        <taxon>Pseudomonadota</taxon>
        <taxon>Gammaproteobacteria</taxon>
        <taxon>Oceanospirillales</taxon>
        <taxon>Saccharospirillaceae</taxon>
        <taxon>Gynuella</taxon>
    </lineage>
</organism>
<reference evidence="1 2" key="1">
    <citation type="submission" date="2014-01" db="EMBL/GenBank/DDBJ databases">
        <title>Full genme sequencing of cellulolytic bacterium Gynuella sunshinyii YC6258T gen. nov., sp. nov.</title>
        <authorList>
            <person name="Khan H."/>
            <person name="Chung E.J."/>
            <person name="Chung Y.R."/>
        </authorList>
    </citation>
    <scope>NUCLEOTIDE SEQUENCE [LARGE SCALE GENOMIC DNA]</scope>
    <source>
        <strain evidence="1 2">YC6258</strain>
    </source>
</reference>
<evidence type="ECO:0000313" key="1">
    <source>
        <dbReference type="EMBL" id="AJQ97209.1"/>
    </source>
</evidence>
<dbReference type="HOGENOM" id="CLU_1568547_0_0_6"/>